<reference evidence="1 3" key="1">
    <citation type="journal article" date="2016" name="Genome Announc.">
        <title>Complete Genome Sequences of Aerococcus christensenii CCUG 28831T, Aerococcus sanguinicola CCUG 43001T, Aerococcus urinae CCUG 36881T, Aerococcus urinaeequi CCUG 28094T, Aerococcus urinaehominis CCUG 42038 BT, and Aerococcus viridans CCUG 4311T.</title>
        <authorList>
            <person name="Carkaci D."/>
            <person name="Dargis R."/>
            <person name="Nielsen X.C."/>
            <person name="Skovgaard O."/>
            <person name="Fuursted K."/>
            <person name="Christensen J.J."/>
        </authorList>
    </citation>
    <scope>NUCLEOTIDE SEQUENCE [LARGE SCALE GENOMIC DNA]</scope>
    <source>
        <strain evidence="1 3">CCUG43001</strain>
    </source>
</reference>
<keyword evidence="3" id="KW-1185">Reference proteome</keyword>
<dbReference type="Proteomes" id="UP000069912">
    <property type="component" value="Chromosome"/>
</dbReference>
<dbReference type="SUPFAM" id="SSF143567">
    <property type="entry name" value="YkuJ-like"/>
    <property type="match status" value="1"/>
</dbReference>
<protein>
    <submittedName>
        <fullName evidence="2">DUF1797 domain-containing protein</fullName>
    </submittedName>
</protein>
<gene>
    <name evidence="1" type="ORF">AWM72_07375</name>
    <name evidence="2" type="ORF">CYJ28_02380</name>
</gene>
<dbReference type="Pfam" id="PF08796">
    <property type="entry name" value="DUF1797"/>
    <property type="match status" value="1"/>
</dbReference>
<sequence>MKTSQLKAILNRLEAMTADDSEIEVRRFEFEGQERCQVRYDRETESFELHDHTINESFQFDDIDLVAIEIFELLQ</sequence>
<organism evidence="1 3">
    <name type="scientific">Aerococcus sanguinicola</name>
    <dbReference type="NCBI Taxonomy" id="119206"/>
    <lineage>
        <taxon>Bacteria</taxon>
        <taxon>Bacillati</taxon>
        <taxon>Bacillota</taxon>
        <taxon>Bacilli</taxon>
        <taxon>Lactobacillales</taxon>
        <taxon>Aerococcaceae</taxon>
        <taxon>Aerococcus</taxon>
    </lineage>
</organism>
<dbReference type="RefSeq" id="WP_067975593.1">
    <property type="nucleotide sequence ID" value="NZ_CAJHKM010000002.1"/>
</dbReference>
<dbReference type="OrthoDB" id="2361638at2"/>
<proteinExistence type="predicted"/>
<dbReference type="Gene3D" id="3.30.720.20">
    <property type="entry name" value="Protein of unknown function DUF1797"/>
    <property type="match status" value="1"/>
</dbReference>
<dbReference type="KEGG" id="asan:AWM72_07375"/>
<reference evidence="3" key="2">
    <citation type="submission" date="2016-01" db="EMBL/GenBank/DDBJ databases">
        <title>Six Aerococcus type strain genome sequencing and assembly using PacBio and Illumina Hiseq.</title>
        <authorList>
            <person name="Carkaci D."/>
            <person name="Dargis R."/>
            <person name="Nielsen X.C."/>
            <person name="Skovgaard O."/>
            <person name="Fuursted K."/>
            <person name="Christensen J.J."/>
        </authorList>
    </citation>
    <scope>NUCLEOTIDE SEQUENCE [LARGE SCALE GENOMIC DNA]</scope>
    <source>
        <strain evidence="3">CCUG43001</strain>
    </source>
</reference>
<dbReference type="GeneID" id="92903884"/>
<evidence type="ECO:0000313" key="1">
    <source>
        <dbReference type="EMBL" id="AMB94585.1"/>
    </source>
</evidence>
<dbReference type="AlphaFoldDB" id="A0A109RDV4"/>
<dbReference type="Proteomes" id="UP000234239">
    <property type="component" value="Unassembled WGS sequence"/>
</dbReference>
<dbReference type="InterPro" id="IPR014904">
    <property type="entry name" value="YkuJ-like"/>
</dbReference>
<accession>A0A109RDV4</accession>
<dbReference type="EMBL" id="PKGY01000001">
    <property type="protein sequence ID" value="PKZ23419.1"/>
    <property type="molecule type" value="Genomic_DNA"/>
</dbReference>
<evidence type="ECO:0000313" key="2">
    <source>
        <dbReference type="EMBL" id="PKZ23419.1"/>
    </source>
</evidence>
<evidence type="ECO:0000313" key="3">
    <source>
        <dbReference type="Proteomes" id="UP000069912"/>
    </source>
</evidence>
<dbReference type="InterPro" id="IPR038073">
    <property type="entry name" value="YkuJ-like_sf"/>
</dbReference>
<name>A0A109RDV4_9LACT</name>
<reference evidence="2 4" key="3">
    <citation type="submission" date="2017-12" db="EMBL/GenBank/DDBJ databases">
        <title>Phylogenetic diversity of female urinary microbiome.</title>
        <authorList>
            <person name="Thomas-White K."/>
            <person name="Wolfe A.J."/>
        </authorList>
    </citation>
    <scope>NUCLEOTIDE SEQUENCE [LARGE SCALE GENOMIC DNA]</scope>
    <source>
        <strain evidence="2 4">UMB0139</strain>
    </source>
</reference>
<dbReference type="EMBL" id="CP014160">
    <property type="protein sequence ID" value="AMB94585.1"/>
    <property type="molecule type" value="Genomic_DNA"/>
</dbReference>
<evidence type="ECO:0000313" key="4">
    <source>
        <dbReference type="Proteomes" id="UP000234239"/>
    </source>
</evidence>